<dbReference type="EMBL" id="UINC01000257">
    <property type="protein sequence ID" value="SUZ52114.1"/>
    <property type="molecule type" value="Genomic_DNA"/>
</dbReference>
<feature type="compositionally biased region" description="Polar residues" evidence="1">
    <location>
        <begin position="1"/>
        <end position="20"/>
    </location>
</feature>
<feature type="region of interest" description="Disordered" evidence="1">
    <location>
        <begin position="1"/>
        <end position="22"/>
    </location>
</feature>
<accession>A0A381NDC9</accession>
<proteinExistence type="predicted"/>
<reference evidence="2" key="1">
    <citation type="submission" date="2018-05" db="EMBL/GenBank/DDBJ databases">
        <authorList>
            <person name="Lanie J.A."/>
            <person name="Ng W.-L."/>
            <person name="Kazmierczak K.M."/>
            <person name="Andrzejewski T.M."/>
            <person name="Davidsen T.M."/>
            <person name="Wayne K.J."/>
            <person name="Tettelin H."/>
            <person name="Glass J.I."/>
            <person name="Rusch D."/>
            <person name="Podicherti R."/>
            <person name="Tsui H.-C.T."/>
            <person name="Winkler M.E."/>
        </authorList>
    </citation>
    <scope>NUCLEOTIDE SEQUENCE</scope>
</reference>
<gene>
    <name evidence="2" type="ORF">METZ01_LOCUS4968</name>
</gene>
<protein>
    <submittedName>
        <fullName evidence="2">Uncharacterized protein</fullName>
    </submittedName>
</protein>
<dbReference type="AlphaFoldDB" id="A0A381NDC9"/>
<evidence type="ECO:0000313" key="2">
    <source>
        <dbReference type="EMBL" id="SUZ52114.1"/>
    </source>
</evidence>
<sequence>MRNKQQNMGSQQAVDSSNYLPRTVCMEIPRQVS</sequence>
<organism evidence="2">
    <name type="scientific">marine metagenome</name>
    <dbReference type="NCBI Taxonomy" id="408172"/>
    <lineage>
        <taxon>unclassified sequences</taxon>
        <taxon>metagenomes</taxon>
        <taxon>ecological metagenomes</taxon>
    </lineage>
</organism>
<name>A0A381NDC9_9ZZZZ</name>
<evidence type="ECO:0000256" key="1">
    <source>
        <dbReference type="SAM" id="MobiDB-lite"/>
    </source>
</evidence>